<reference evidence="4" key="1">
    <citation type="submission" date="2024-09" db="EMBL/GenBank/DDBJ databases">
        <authorList>
            <person name="Sun Q."/>
        </authorList>
    </citation>
    <scope>NUCLEOTIDE SEQUENCE [LARGE SCALE GENOMIC DNA]</scope>
    <source>
        <strain evidence="4">JCM 31273</strain>
    </source>
</reference>
<dbReference type="EMBL" id="JBHMAJ010000001">
    <property type="protein sequence ID" value="MFB9822845.1"/>
    <property type="molecule type" value="Genomic_DNA"/>
</dbReference>
<gene>
    <name evidence="4" type="ORF">ACFFOL_01405</name>
</gene>
<evidence type="ECO:0000259" key="2">
    <source>
        <dbReference type="Pfam" id="PF00534"/>
    </source>
</evidence>
<dbReference type="Pfam" id="PF13439">
    <property type="entry name" value="Glyco_transf_4"/>
    <property type="match status" value="1"/>
</dbReference>
<evidence type="ECO:0000313" key="5">
    <source>
        <dbReference type="Proteomes" id="UP001589595"/>
    </source>
</evidence>
<dbReference type="AlphaFoldDB" id="A0ABD5MK12"/>
<name>A0ABD5MK12_9EURY</name>
<dbReference type="GO" id="GO:0016740">
    <property type="term" value="F:transferase activity"/>
    <property type="evidence" value="ECO:0007669"/>
    <property type="project" value="UniProtKB-KW"/>
</dbReference>
<dbReference type="Pfam" id="PF00534">
    <property type="entry name" value="Glycos_transf_1"/>
    <property type="match status" value="1"/>
</dbReference>
<dbReference type="Proteomes" id="UP001589595">
    <property type="component" value="Unassembled WGS sequence"/>
</dbReference>
<proteinExistence type="predicted"/>
<evidence type="ECO:0000259" key="3">
    <source>
        <dbReference type="Pfam" id="PF13439"/>
    </source>
</evidence>
<feature type="domain" description="Glycosyltransferase subfamily 4-like N-terminal" evidence="3">
    <location>
        <begin position="64"/>
        <end position="167"/>
    </location>
</feature>
<accession>A0ABD5MK12</accession>
<dbReference type="CDD" id="cd03809">
    <property type="entry name" value="GT4_MtfB-like"/>
    <property type="match status" value="1"/>
</dbReference>
<dbReference type="PANTHER" id="PTHR46401:SF2">
    <property type="entry name" value="GLYCOSYLTRANSFERASE WBBK-RELATED"/>
    <property type="match status" value="1"/>
</dbReference>
<comment type="caution">
    <text evidence="4">The sequence shown here is derived from an EMBL/GenBank/DDBJ whole genome shotgun (WGS) entry which is preliminary data.</text>
</comment>
<dbReference type="RefSeq" id="WP_222921936.1">
    <property type="nucleotide sequence ID" value="NZ_CP082286.1"/>
</dbReference>
<keyword evidence="1" id="KW-0808">Transferase</keyword>
<dbReference type="SUPFAM" id="SSF53756">
    <property type="entry name" value="UDP-Glycosyltransferase/glycogen phosphorylase"/>
    <property type="match status" value="1"/>
</dbReference>
<dbReference type="InterPro" id="IPR028098">
    <property type="entry name" value="Glyco_trans_4-like_N"/>
</dbReference>
<organism evidence="4 5">
    <name type="scientific">Halobaculum roseum</name>
    <dbReference type="NCBI Taxonomy" id="2175149"/>
    <lineage>
        <taxon>Archaea</taxon>
        <taxon>Methanobacteriati</taxon>
        <taxon>Methanobacteriota</taxon>
        <taxon>Stenosarchaea group</taxon>
        <taxon>Halobacteria</taxon>
        <taxon>Halobacteriales</taxon>
        <taxon>Haloferacaceae</taxon>
        <taxon>Halobaculum</taxon>
    </lineage>
</organism>
<protein>
    <submittedName>
        <fullName evidence="4">Glycosyltransferase family 4 protein</fullName>
    </submittedName>
</protein>
<keyword evidence="5" id="KW-1185">Reference proteome</keyword>
<sequence>MNPLIVSKYTDRIHGIPRYASELSRLIGNSTLLRYNAPEGAQPTCQHEVYHERPNTPAPDAIGKFVKHPLQLTRADADIYHAADPREVLPLRMARRRPLVTTLHDLIVYEFSNAFKRRWTALSRFYLQFLDSSDRIIAVSESTKRDAVDRLGISPEKIDVVYHGIDDRFQPLSSERQTLELEDDAVLMVGRPQPRKNHSGVAAALERLDDRGIESHLYIVGADSADVEQLRNSVKYDGNRIHPTGYVDDHRLVEYYNAADVVAVPSYYEGFGFPVLEAMACETPVVTSDRSCLPEIAGDAALFVEPDDPGAIADGIEAVLRDRVVSSELQQAGLERAKSFTWERTAEQTRLSYQRAIDTYAQ</sequence>
<evidence type="ECO:0000256" key="1">
    <source>
        <dbReference type="ARBA" id="ARBA00022679"/>
    </source>
</evidence>
<dbReference type="PANTHER" id="PTHR46401">
    <property type="entry name" value="GLYCOSYLTRANSFERASE WBBK-RELATED"/>
    <property type="match status" value="1"/>
</dbReference>
<dbReference type="InterPro" id="IPR001296">
    <property type="entry name" value="Glyco_trans_1"/>
</dbReference>
<dbReference type="GeneID" id="67212175"/>
<dbReference type="Gene3D" id="3.40.50.2000">
    <property type="entry name" value="Glycogen Phosphorylase B"/>
    <property type="match status" value="2"/>
</dbReference>
<feature type="domain" description="Glycosyl transferase family 1" evidence="2">
    <location>
        <begin position="177"/>
        <end position="331"/>
    </location>
</feature>
<evidence type="ECO:0000313" key="4">
    <source>
        <dbReference type="EMBL" id="MFB9822845.1"/>
    </source>
</evidence>